<gene>
    <name evidence="2" type="ORF">Sangu_2582800</name>
</gene>
<dbReference type="InterPro" id="IPR043502">
    <property type="entry name" value="DNA/RNA_pol_sf"/>
</dbReference>
<evidence type="ECO:0000259" key="1">
    <source>
        <dbReference type="Pfam" id="PF00078"/>
    </source>
</evidence>
<sequence>MDFFKSGRMLRQLNHTIIALVPKFEHSPSVADYLLISCCNVIYKVITKIIADRFCPALEQLIDSSQAAFVGGRNITDNILLAQEMVRQYSRKRISPRYTINVDLRKEFDSISWTFLSRVLHGYGFPPLFIS</sequence>
<dbReference type="EMBL" id="JACGWK010001365">
    <property type="protein sequence ID" value="KAL0290241.1"/>
    <property type="molecule type" value="Genomic_DNA"/>
</dbReference>
<dbReference type="InterPro" id="IPR052343">
    <property type="entry name" value="Retrotransposon-Effector_Assoc"/>
</dbReference>
<dbReference type="PANTHER" id="PTHR46890:SF48">
    <property type="entry name" value="RNA-DIRECTED DNA POLYMERASE"/>
    <property type="match status" value="1"/>
</dbReference>
<reference evidence="2" key="2">
    <citation type="journal article" date="2024" name="Plant">
        <title>Genomic evolution and insights into agronomic trait innovations of Sesamum species.</title>
        <authorList>
            <person name="Miao H."/>
            <person name="Wang L."/>
            <person name="Qu L."/>
            <person name="Liu H."/>
            <person name="Sun Y."/>
            <person name="Le M."/>
            <person name="Wang Q."/>
            <person name="Wei S."/>
            <person name="Zheng Y."/>
            <person name="Lin W."/>
            <person name="Duan Y."/>
            <person name="Cao H."/>
            <person name="Xiong S."/>
            <person name="Wang X."/>
            <person name="Wei L."/>
            <person name="Li C."/>
            <person name="Ma Q."/>
            <person name="Ju M."/>
            <person name="Zhao R."/>
            <person name="Li G."/>
            <person name="Mu C."/>
            <person name="Tian Q."/>
            <person name="Mei H."/>
            <person name="Zhang T."/>
            <person name="Gao T."/>
            <person name="Zhang H."/>
        </authorList>
    </citation>
    <scope>NUCLEOTIDE SEQUENCE</scope>
    <source>
        <strain evidence="2">G01</strain>
    </source>
</reference>
<dbReference type="PANTHER" id="PTHR46890">
    <property type="entry name" value="NON-LTR RETROLELEMENT REVERSE TRANSCRIPTASE-LIKE PROTEIN-RELATED"/>
    <property type="match status" value="1"/>
</dbReference>
<accession>A0AAW2J6T2</accession>
<organism evidence="2">
    <name type="scientific">Sesamum angustifolium</name>
    <dbReference type="NCBI Taxonomy" id="2727405"/>
    <lineage>
        <taxon>Eukaryota</taxon>
        <taxon>Viridiplantae</taxon>
        <taxon>Streptophyta</taxon>
        <taxon>Embryophyta</taxon>
        <taxon>Tracheophyta</taxon>
        <taxon>Spermatophyta</taxon>
        <taxon>Magnoliopsida</taxon>
        <taxon>eudicotyledons</taxon>
        <taxon>Gunneridae</taxon>
        <taxon>Pentapetalae</taxon>
        <taxon>asterids</taxon>
        <taxon>lamiids</taxon>
        <taxon>Lamiales</taxon>
        <taxon>Pedaliaceae</taxon>
        <taxon>Sesamum</taxon>
    </lineage>
</organism>
<dbReference type="SUPFAM" id="SSF56672">
    <property type="entry name" value="DNA/RNA polymerases"/>
    <property type="match status" value="1"/>
</dbReference>
<dbReference type="InterPro" id="IPR000477">
    <property type="entry name" value="RT_dom"/>
</dbReference>
<evidence type="ECO:0000313" key="2">
    <source>
        <dbReference type="EMBL" id="KAL0290241.1"/>
    </source>
</evidence>
<comment type="caution">
    <text evidence="2">The sequence shown here is derived from an EMBL/GenBank/DDBJ whole genome shotgun (WGS) entry which is preliminary data.</text>
</comment>
<proteinExistence type="predicted"/>
<dbReference type="Pfam" id="PF00078">
    <property type="entry name" value="RVT_1"/>
    <property type="match status" value="1"/>
</dbReference>
<protein>
    <recommendedName>
        <fullName evidence="1">Reverse transcriptase domain-containing protein</fullName>
    </recommendedName>
</protein>
<reference evidence="2" key="1">
    <citation type="submission" date="2020-06" db="EMBL/GenBank/DDBJ databases">
        <authorList>
            <person name="Li T."/>
            <person name="Hu X."/>
            <person name="Zhang T."/>
            <person name="Song X."/>
            <person name="Zhang H."/>
            <person name="Dai N."/>
            <person name="Sheng W."/>
            <person name="Hou X."/>
            <person name="Wei L."/>
        </authorList>
    </citation>
    <scope>NUCLEOTIDE SEQUENCE</scope>
    <source>
        <strain evidence="2">G01</strain>
        <tissue evidence="2">Leaf</tissue>
    </source>
</reference>
<feature type="domain" description="Reverse transcriptase" evidence="1">
    <location>
        <begin position="32"/>
        <end position="127"/>
    </location>
</feature>
<dbReference type="AlphaFoldDB" id="A0AAW2J6T2"/>
<name>A0AAW2J6T2_9LAMI</name>